<evidence type="ECO:0000256" key="4">
    <source>
        <dbReference type="HAMAP-Rule" id="MF_01401"/>
    </source>
</evidence>
<feature type="active site" evidence="4">
    <location>
        <position position="52"/>
    </location>
</feature>
<proteinExistence type="inferred from homology"/>
<dbReference type="AlphaFoldDB" id="A0A7D5DBM3"/>
<comment type="function">
    <text evidence="4">Has an important function as a repair enzyme for proteins that have been inactivated by oxidation. Catalyzes the reversible oxidation-reduction of methionine sulfoxide in proteins to methionine.</text>
</comment>
<dbReference type="EC" id="1.8.4.11" evidence="4"/>
<evidence type="ECO:0000313" key="7">
    <source>
        <dbReference type="EMBL" id="QKZ07552.1"/>
    </source>
</evidence>
<keyword evidence="1 4" id="KW-0560">Oxidoreductase</keyword>
<dbReference type="Pfam" id="PF01625">
    <property type="entry name" value="PMSR"/>
    <property type="match status" value="1"/>
</dbReference>
<accession>A0A7D5DBM3</accession>
<feature type="signal peptide" evidence="5">
    <location>
        <begin position="1"/>
        <end position="22"/>
    </location>
</feature>
<dbReference type="NCBIfam" id="TIGR00401">
    <property type="entry name" value="msrA"/>
    <property type="match status" value="1"/>
</dbReference>
<dbReference type="RefSeq" id="WP_158152993.1">
    <property type="nucleotide sequence ID" value="NZ_CP056030.1"/>
</dbReference>
<comment type="catalytic activity">
    <reaction evidence="3 4">
        <text>[thioredoxin]-disulfide + L-methionine + H2O = L-methionine (S)-S-oxide + [thioredoxin]-dithiol</text>
        <dbReference type="Rhea" id="RHEA:19993"/>
        <dbReference type="Rhea" id="RHEA-COMP:10698"/>
        <dbReference type="Rhea" id="RHEA-COMP:10700"/>
        <dbReference type="ChEBI" id="CHEBI:15377"/>
        <dbReference type="ChEBI" id="CHEBI:29950"/>
        <dbReference type="ChEBI" id="CHEBI:50058"/>
        <dbReference type="ChEBI" id="CHEBI:57844"/>
        <dbReference type="ChEBI" id="CHEBI:58772"/>
        <dbReference type="EC" id="1.8.4.11"/>
    </reaction>
</comment>
<dbReference type="HAMAP" id="MF_01401">
    <property type="entry name" value="MsrA"/>
    <property type="match status" value="1"/>
</dbReference>
<evidence type="ECO:0000256" key="5">
    <source>
        <dbReference type="SAM" id="SignalP"/>
    </source>
</evidence>
<keyword evidence="5" id="KW-0732">Signal</keyword>
<dbReference type="GO" id="GO:0008113">
    <property type="term" value="F:peptide-methionine (S)-S-oxide reductase activity"/>
    <property type="evidence" value="ECO:0007669"/>
    <property type="project" value="UniProtKB-UniRule"/>
</dbReference>
<evidence type="ECO:0000256" key="3">
    <source>
        <dbReference type="ARBA" id="ARBA00048782"/>
    </source>
</evidence>
<dbReference type="InterPro" id="IPR002569">
    <property type="entry name" value="Met_Sox_Rdtase_MsrA_dom"/>
</dbReference>
<evidence type="ECO:0000256" key="1">
    <source>
        <dbReference type="ARBA" id="ARBA00023002"/>
    </source>
</evidence>
<evidence type="ECO:0000256" key="2">
    <source>
        <dbReference type="ARBA" id="ARBA00047806"/>
    </source>
</evidence>
<reference evidence="7 8" key="1">
    <citation type="submission" date="2020-06" db="EMBL/GenBank/DDBJ databases">
        <title>Pseudomonas eucalypticola sp. nov., an endophyte of Eucalyptus dunnii leaves with biocontrol ability of eucalyptus leaf blight.</title>
        <authorList>
            <person name="Liu Y."/>
            <person name="Song Z."/>
            <person name="Zeng H."/>
            <person name="Lu M."/>
            <person name="Wang X."/>
            <person name="Lian X."/>
            <person name="Zhang Q."/>
        </authorList>
    </citation>
    <scope>NUCLEOTIDE SEQUENCE [LARGE SCALE GENOMIC DNA]</scope>
    <source>
        <strain evidence="7 8">NP-1</strain>
    </source>
</reference>
<protein>
    <recommendedName>
        <fullName evidence="4">Peptide methionine sulfoxide reductase MsrA</fullName>
        <shortName evidence="4">Protein-methionine-S-oxide reductase</shortName>
        <ecNumber evidence="4">1.8.4.11</ecNumber>
    </recommendedName>
    <alternativeName>
        <fullName evidence="4">Peptide-methionine (S)-S-oxide reductase</fullName>
        <shortName evidence="4">Peptide Met(O) reductase</shortName>
    </alternativeName>
</protein>
<feature type="chain" id="PRO_5028941599" description="Peptide methionine sulfoxide reductase MsrA" evidence="5">
    <location>
        <begin position="23"/>
        <end position="226"/>
    </location>
</feature>
<dbReference type="PANTHER" id="PTHR43774:SF1">
    <property type="entry name" value="PEPTIDE METHIONINE SULFOXIDE REDUCTASE MSRA 2"/>
    <property type="match status" value="1"/>
</dbReference>
<dbReference type="SUPFAM" id="SSF55068">
    <property type="entry name" value="Peptide methionine sulfoxide reductase"/>
    <property type="match status" value="1"/>
</dbReference>
<dbReference type="Gene3D" id="3.30.1060.10">
    <property type="entry name" value="Peptide methionine sulphoxide reductase MsrA"/>
    <property type="match status" value="1"/>
</dbReference>
<keyword evidence="8" id="KW-1185">Reference proteome</keyword>
<feature type="domain" description="Peptide methionine sulphoxide reductase MsrA" evidence="6">
    <location>
        <begin position="45"/>
        <end position="197"/>
    </location>
</feature>
<dbReference type="PANTHER" id="PTHR43774">
    <property type="entry name" value="PEPTIDE METHIONINE SULFOXIDE REDUCTASE"/>
    <property type="match status" value="1"/>
</dbReference>
<organism evidence="7 8">
    <name type="scientific">Pseudomonas eucalypticola</name>
    <dbReference type="NCBI Taxonomy" id="2599595"/>
    <lineage>
        <taxon>Bacteria</taxon>
        <taxon>Pseudomonadati</taxon>
        <taxon>Pseudomonadota</taxon>
        <taxon>Gammaproteobacteria</taxon>
        <taxon>Pseudomonadales</taxon>
        <taxon>Pseudomonadaceae</taxon>
        <taxon>Pseudomonas</taxon>
    </lineage>
</organism>
<name>A0A7D5DBM3_9PSED</name>
<comment type="similarity">
    <text evidence="4">Belongs to the MsrA Met sulfoxide reductase family.</text>
</comment>
<evidence type="ECO:0000259" key="6">
    <source>
        <dbReference type="Pfam" id="PF01625"/>
    </source>
</evidence>
<sequence length="226" mass="24679">MHSLFRSLLAIGILSTAACAGASEPAVVVPAPKLDESTKVVHSETAVFAGGCFWGVQGVFEHVKGVTRAVSGYAGGLERTAHYEEVGNGDTGHAESVQVTFDPTQITYGQLLQIYFSVAHDPTELNRQGPDTGTQYRSTVFAGDTEQQQIAQAYIKQLDAAHVFSRPLATTVENLNGFYPAEGYHQDYLFQNPHSLYIVINDQPKIANLAKFFPNRYRDDPVLVSQ</sequence>
<dbReference type="PROSITE" id="PS51257">
    <property type="entry name" value="PROKAR_LIPOPROTEIN"/>
    <property type="match status" value="1"/>
</dbReference>
<evidence type="ECO:0000313" key="8">
    <source>
        <dbReference type="Proteomes" id="UP000509568"/>
    </source>
</evidence>
<dbReference type="KEGG" id="pez:HWQ56_28710"/>
<gene>
    <name evidence="4 7" type="primary">msrA</name>
    <name evidence="7" type="ORF">HWQ56_28710</name>
</gene>
<dbReference type="EMBL" id="CP056030">
    <property type="protein sequence ID" value="QKZ07552.1"/>
    <property type="molecule type" value="Genomic_DNA"/>
</dbReference>
<comment type="catalytic activity">
    <reaction evidence="2 4">
        <text>L-methionyl-[protein] + [thioredoxin]-disulfide + H2O = L-methionyl-(S)-S-oxide-[protein] + [thioredoxin]-dithiol</text>
        <dbReference type="Rhea" id="RHEA:14217"/>
        <dbReference type="Rhea" id="RHEA-COMP:10698"/>
        <dbReference type="Rhea" id="RHEA-COMP:10700"/>
        <dbReference type="Rhea" id="RHEA-COMP:12313"/>
        <dbReference type="Rhea" id="RHEA-COMP:12315"/>
        <dbReference type="ChEBI" id="CHEBI:15377"/>
        <dbReference type="ChEBI" id="CHEBI:16044"/>
        <dbReference type="ChEBI" id="CHEBI:29950"/>
        <dbReference type="ChEBI" id="CHEBI:44120"/>
        <dbReference type="ChEBI" id="CHEBI:50058"/>
        <dbReference type="EC" id="1.8.4.11"/>
    </reaction>
</comment>
<dbReference type="InterPro" id="IPR036509">
    <property type="entry name" value="Met_Sox_Rdtase_MsrA_sf"/>
</dbReference>
<dbReference type="Proteomes" id="UP000509568">
    <property type="component" value="Chromosome"/>
</dbReference>